<dbReference type="AlphaFoldDB" id="A0A937RJT2"/>
<dbReference type="Gene3D" id="3.60.21.10">
    <property type="match status" value="1"/>
</dbReference>
<proteinExistence type="predicted"/>
<name>A0A937RJT2_9ACTN</name>
<keyword evidence="3" id="KW-1185">Reference proteome</keyword>
<gene>
    <name evidence="2" type="ORF">I7412_10995</name>
</gene>
<dbReference type="SUPFAM" id="SSF56300">
    <property type="entry name" value="Metallo-dependent phosphatases"/>
    <property type="match status" value="1"/>
</dbReference>
<feature type="region of interest" description="Disordered" evidence="1">
    <location>
        <begin position="109"/>
        <end position="160"/>
    </location>
</feature>
<feature type="compositionally biased region" description="Polar residues" evidence="1">
    <location>
        <begin position="109"/>
        <end position="124"/>
    </location>
</feature>
<evidence type="ECO:0000313" key="3">
    <source>
        <dbReference type="Proteomes" id="UP000604475"/>
    </source>
</evidence>
<evidence type="ECO:0000313" key="2">
    <source>
        <dbReference type="EMBL" id="MBL7627683.1"/>
    </source>
</evidence>
<reference evidence="2" key="1">
    <citation type="submission" date="2020-12" db="EMBL/GenBank/DDBJ databases">
        <title>Genomic characterization of non-nitrogen-fixing Frankia strains.</title>
        <authorList>
            <person name="Carlos-Shanley C."/>
            <person name="Guerra T."/>
            <person name="Hahn D."/>
        </authorList>
    </citation>
    <scope>NUCLEOTIDE SEQUENCE</scope>
    <source>
        <strain evidence="2">CN6</strain>
    </source>
</reference>
<sequence length="179" mass="19272">MVAVGVNTARLWGPRTDWSRGRINLRQLSAVLAAFDEAPNDDLRVLVAHHPFLLVPSAGSRGLVGRSGLAPRHLRRRADLLLGGHLYQAYSGLADGLVVAQRGTAFSNRTSTSSARPFNASTRSFAARPSRTVREKSKSGIQAERPGRNNYRIGPPRPSSAMAHLTVLTVSPSVSPACR</sequence>
<organism evidence="2 3">
    <name type="scientific">Frankia nepalensis</name>
    <dbReference type="NCBI Taxonomy" id="1836974"/>
    <lineage>
        <taxon>Bacteria</taxon>
        <taxon>Bacillati</taxon>
        <taxon>Actinomycetota</taxon>
        <taxon>Actinomycetes</taxon>
        <taxon>Frankiales</taxon>
        <taxon>Frankiaceae</taxon>
        <taxon>Frankia</taxon>
    </lineage>
</organism>
<accession>A0A937RJT2</accession>
<dbReference type="Proteomes" id="UP000604475">
    <property type="component" value="Unassembled WGS sequence"/>
</dbReference>
<protein>
    <recommendedName>
        <fullName evidence="4">Calcineurin-like phosphoesterase domain-containing protein</fullName>
    </recommendedName>
</protein>
<comment type="caution">
    <text evidence="2">The sequence shown here is derived from an EMBL/GenBank/DDBJ whole genome shotgun (WGS) entry which is preliminary data.</text>
</comment>
<evidence type="ECO:0000256" key="1">
    <source>
        <dbReference type="SAM" id="MobiDB-lite"/>
    </source>
</evidence>
<dbReference type="InterPro" id="IPR029052">
    <property type="entry name" value="Metallo-depent_PP-like"/>
</dbReference>
<evidence type="ECO:0008006" key="4">
    <source>
        <dbReference type="Google" id="ProtNLM"/>
    </source>
</evidence>
<dbReference type="RefSeq" id="WP_202998987.1">
    <property type="nucleotide sequence ID" value="NZ_JADWYU010000195.1"/>
</dbReference>
<dbReference type="EMBL" id="JAEACQ010000163">
    <property type="protein sequence ID" value="MBL7627683.1"/>
    <property type="molecule type" value="Genomic_DNA"/>
</dbReference>